<dbReference type="InterPro" id="IPR036852">
    <property type="entry name" value="Peptidase_S8/S53_dom_sf"/>
</dbReference>
<keyword evidence="2" id="KW-1185">Reference proteome</keyword>
<sequence>MATALVSGCAAVVREALIQQRQTAPNAALVKAVLICGAEDLPRSGSADRGNRGNRVNRVNRVNLANSVVICRHRTFEENNLRQGAQVSYPVAKDGKPAALKVVLVWVDYPGAALQSQLGLNVRVDAEHLYSRLDPYDNVLEVRADRRSSSATISILAHRITRTTDMEHPRYQAFALAWRWLPI</sequence>
<evidence type="ECO:0000313" key="2">
    <source>
        <dbReference type="Proteomes" id="UP001498476"/>
    </source>
</evidence>
<name>A0ABR1GGK5_9HYPO</name>
<accession>A0ABR1GGK5</accession>
<evidence type="ECO:0000313" key="1">
    <source>
        <dbReference type="EMBL" id="KAK7393871.1"/>
    </source>
</evidence>
<organism evidence="1 2">
    <name type="scientific">Neonectria punicea</name>
    <dbReference type="NCBI Taxonomy" id="979145"/>
    <lineage>
        <taxon>Eukaryota</taxon>
        <taxon>Fungi</taxon>
        <taxon>Dikarya</taxon>
        <taxon>Ascomycota</taxon>
        <taxon>Pezizomycotina</taxon>
        <taxon>Sordariomycetes</taxon>
        <taxon>Hypocreomycetidae</taxon>
        <taxon>Hypocreales</taxon>
        <taxon>Nectriaceae</taxon>
        <taxon>Neonectria</taxon>
    </lineage>
</organism>
<gene>
    <name evidence="1" type="ORF">QQX98_013346</name>
</gene>
<reference evidence="1 2" key="1">
    <citation type="journal article" date="2025" name="Microbiol. Resour. Announc.">
        <title>Draft genome sequences for Neonectria magnoliae and Neonectria punicea, canker pathogens of Liriodendron tulipifera and Acer saccharum in West Virginia.</title>
        <authorList>
            <person name="Petronek H.M."/>
            <person name="Kasson M.T."/>
            <person name="Metheny A.M."/>
            <person name="Stauder C.M."/>
            <person name="Lovett B."/>
            <person name="Lynch S.C."/>
            <person name="Garnas J.R."/>
            <person name="Kasson L.R."/>
            <person name="Stajich J.E."/>
        </authorList>
    </citation>
    <scope>NUCLEOTIDE SEQUENCE [LARGE SCALE GENOMIC DNA]</scope>
    <source>
        <strain evidence="1 2">NRRL 64653</strain>
    </source>
</reference>
<dbReference type="EMBL" id="JAZAVJ010000714">
    <property type="protein sequence ID" value="KAK7393871.1"/>
    <property type="molecule type" value="Genomic_DNA"/>
</dbReference>
<dbReference type="Gene3D" id="3.40.50.200">
    <property type="entry name" value="Peptidase S8/S53 domain"/>
    <property type="match status" value="1"/>
</dbReference>
<dbReference type="Gene3D" id="2.60.120.380">
    <property type="match status" value="1"/>
</dbReference>
<proteinExistence type="predicted"/>
<protein>
    <submittedName>
        <fullName evidence="1">Uncharacterized protein</fullName>
    </submittedName>
</protein>
<dbReference type="Proteomes" id="UP001498476">
    <property type="component" value="Unassembled WGS sequence"/>
</dbReference>
<comment type="caution">
    <text evidence="1">The sequence shown here is derived from an EMBL/GenBank/DDBJ whole genome shotgun (WGS) entry which is preliminary data.</text>
</comment>